<evidence type="ECO:0000313" key="2">
    <source>
        <dbReference type="Proteomes" id="UP000095287"/>
    </source>
</evidence>
<organism evidence="2 3">
    <name type="scientific">Steinernema glaseri</name>
    <dbReference type="NCBI Taxonomy" id="37863"/>
    <lineage>
        <taxon>Eukaryota</taxon>
        <taxon>Metazoa</taxon>
        <taxon>Ecdysozoa</taxon>
        <taxon>Nematoda</taxon>
        <taxon>Chromadorea</taxon>
        <taxon>Rhabditida</taxon>
        <taxon>Tylenchina</taxon>
        <taxon>Panagrolaimomorpha</taxon>
        <taxon>Strongyloidoidea</taxon>
        <taxon>Steinernematidae</taxon>
        <taxon>Steinernema</taxon>
    </lineage>
</organism>
<dbReference type="Proteomes" id="UP000095287">
    <property type="component" value="Unplaced"/>
</dbReference>
<dbReference type="AlphaFoldDB" id="A0A1I7YS63"/>
<reference evidence="3" key="1">
    <citation type="submission" date="2016-11" db="UniProtKB">
        <authorList>
            <consortium name="WormBaseParasite"/>
        </authorList>
    </citation>
    <scope>IDENTIFICATION</scope>
</reference>
<proteinExistence type="predicted"/>
<evidence type="ECO:0000256" key="1">
    <source>
        <dbReference type="SAM" id="MobiDB-lite"/>
    </source>
</evidence>
<keyword evidence="2" id="KW-1185">Reference proteome</keyword>
<protein>
    <submittedName>
        <fullName evidence="3">DUF4365 domain-containing protein</fullName>
    </submittedName>
</protein>
<dbReference type="WBParaSite" id="L893_g19186.t1">
    <property type="protein sequence ID" value="L893_g19186.t1"/>
    <property type="gene ID" value="L893_g19186"/>
</dbReference>
<evidence type="ECO:0000313" key="3">
    <source>
        <dbReference type="WBParaSite" id="L893_g19186.t1"/>
    </source>
</evidence>
<sequence length="81" mass="9133">MDAEGGQLSNKQPDSSEGTTFGTAEAHIRYRSKRDEAHLFYDSPIALALLLDDDGLSDWYTRNRRMLTVLCVTMTGLWLLP</sequence>
<feature type="compositionally biased region" description="Polar residues" evidence="1">
    <location>
        <begin position="7"/>
        <end position="22"/>
    </location>
</feature>
<accession>A0A1I7YS63</accession>
<feature type="region of interest" description="Disordered" evidence="1">
    <location>
        <begin position="1"/>
        <end position="23"/>
    </location>
</feature>
<name>A0A1I7YS63_9BILA</name>